<dbReference type="InterPro" id="IPR009100">
    <property type="entry name" value="AcylCoA_DH/oxidase_NM_dom_sf"/>
</dbReference>
<dbReference type="Gene3D" id="1.20.140.10">
    <property type="entry name" value="Butyryl-CoA Dehydrogenase, subunit A, domain 3"/>
    <property type="match status" value="1"/>
</dbReference>
<dbReference type="RefSeq" id="WP_235364176.1">
    <property type="nucleotide sequence ID" value="NZ_JABEVU030000001.1"/>
</dbReference>
<dbReference type="PANTHER" id="PTHR43884:SF25">
    <property type="entry name" value="ACYL-COA DEHYDROGENASE YDBM-RELATED"/>
    <property type="match status" value="1"/>
</dbReference>
<feature type="domain" description="Acyl-CoA dehydrogenase C-terminal" evidence="6">
    <location>
        <begin position="242"/>
        <end position="361"/>
    </location>
</feature>
<dbReference type="CDD" id="cd00567">
    <property type="entry name" value="ACAD"/>
    <property type="match status" value="1"/>
</dbReference>
<dbReference type="InterPro" id="IPR046373">
    <property type="entry name" value="Acyl-CoA_Oxase/DH_mid-dom_sf"/>
</dbReference>
<proteinExistence type="predicted"/>
<protein>
    <submittedName>
        <fullName evidence="7">Acyl-CoA/acyl-ACP dehydrogenase</fullName>
    </submittedName>
</protein>
<keyword evidence="8" id="KW-1185">Reference proteome</keyword>
<name>A0ABT4YJ84_9STAP</name>
<dbReference type="InterPro" id="IPR037069">
    <property type="entry name" value="AcylCoA_DH/ox_N_sf"/>
</dbReference>
<dbReference type="PIRSF" id="PIRSF016578">
    <property type="entry name" value="HsaA"/>
    <property type="match status" value="1"/>
</dbReference>
<gene>
    <name evidence="7" type="ORF">F7P68_0009550</name>
</gene>
<organism evidence="7 8">
    <name type="scientific">Salinicoccus roseus</name>
    <dbReference type="NCBI Taxonomy" id="45670"/>
    <lineage>
        <taxon>Bacteria</taxon>
        <taxon>Bacillati</taxon>
        <taxon>Bacillota</taxon>
        <taxon>Bacilli</taxon>
        <taxon>Bacillales</taxon>
        <taxon>Staphylococcaceae</taxon>
        <taxon>Salinicoccus</taxon>
    </lineage>
</organism>
<evidence type="ECO:0000259" key="4">
    <source>
        <dbReference type="Pfam" id="PF02770"/>
    </source>
</evidence>
<dbReference type="InterPro" id="IPR013107">
    <property type="entry name" value="Acyl-CoA_DH_C"/>
</dbReference>
<dbReference type="SUPFAM" id="SSF47203">
    <property type="entry name" value="Acyl-CoA dehydrogenase C-terminal domain-like"/>
    <property type="match status" value="1"/>
</dbReference>
<evidence type="ECO:0000313" key="7">
    <source>
        <dbReference type="EMBL" id="MDB0580777.1"/>
    </source>
</evidence>
<reference evidence="7 8" key="2">
    <citation type="submission" date="2022-12" db="EMBL/GenBank/DDBJ databases">
        <title>Genome analysis and biological profiling of marine Salinicoccus roseus MOSEL-ME25.</title>
        <authorList>
            <person name="Mirza F.T."/>
            <person name="Xie Y."/>
            <person name="Shinwari Z.K."/>
        </authorList>
    </citation>
    <scope>NUCLEOTIDE SEQUENCE [LARGE SCALE GENOMIC DNA]</scope>
    <source>
        <strain evidence="7 8">MOSEL-ME25</strain>
    </source>
</reference>
<keyword evidence="2" id="KW-0560">Oxidoreductase</keyword>
<feature type="region of interest" description="Disordered" evidence="3">
    <location>
        <begin position="125"/>
        <end position="146"/>
    </location>
</feature>
<dbReference type="PANTHER" id="PTHR43884">
    <property type="entry name" value="ACYL-COA DEHYDROGENASE"/>
    <property type="match status" value="1"/>
</dbReference>
<evidence type="ECO:0000313" key="8">
    <source>
        <dbReference type="Proteomes" id="UP000527860"/>
    </source>
</evidence>
<evidence type="ECO:0000256" key="3">
    <source>
        <dbReference type="SAM" id="MobiDB-lite"/>
    </source>
</evidence>
<evidence type="ECO:0000256" key="1">
    <source>
        <dbReference type="ARBA" id="ARBA00022630"/>
    </source>
</evidence>
<accession>A0ABT4YJ84</accession>
<dbReference type="Gene3D" id="2.40.110.10">
    <property type="entry name" value="Butyryl-CoA Dehydrogenase, subunit A, domain 2"/>
    <property type="match status" value="1"/>
</dbReference>
<evidence type="ECO:0000259" key="6">
    <source>
        <dbReference type="Pfam" id="PF08028"/>
    </source>
</evidence>
<dbReference type="InterPro" id="IPR036250">
    <property type="entry name" value="AcylCo_DH-like_C"/>
</dbReference>
<feature type="compositionally biased region" description="Basic and acidic residues" evidence="3">
    <location>
        <begin position="137"/>
        <end position="146"/>
    </location>
</feature>
<feature type="domain" description="Acyl-CoA dehydrogenase/oxidase N-terminal" evidence="5">
    <location>
        <begin position="20"/>
        <end position="95"/>
    </location>
</feature>
<reference evidence="8" key="1">
    <citation type="submission" date="2020-04" db="EMBL/GenBank/DDBJ databases">
        <title>Genome analysis and biological profiling of marine Cellulosimicrobium funkei MOSEL-ME6.</title>
        <authorList>
            <person name="Tanveer F."/>
            <person name="Xie Y."/>
            <person name="Shinwari Z.K."/>
        </authorList>
    </citation>
    <scope>NUCLEOTIDE SEQUENCE [LARGE SCALE GENOMIC DNA]</scope>
    <source>
        <strain evidence="8">MOSEL-ME25</strain>
    </source>
</reference>
<dbReference type="InterPro" id="IPR013786">
    <property type="entry name" value="AcylCoA_DH/ox_N"/>
</dbReference>
<evidence type="ECO:0000256" key="2">
    <source>
        <dbReference type="ARBA" id="ARBA00023002"/>
    </source>
</evidence>
<dbReference type="Pfam" id="PF08028">
    <property type="entry name" value="Acyl-CoA_dh_2"/>
    <property type="match status" value="1"/>
</dbReference>
<dbReference type="SUPFAM" id="SSF56645">
    <property type="entry name" value="Acyl-CoA dehydrogenase NM domain-like"/>
    <property type="match status" value="1"/>
</dbReference>
<dbReference type="Proteomes" id="UP000527860">
    <property type="component" value="Unassembled WGS sequence"/>
</dbReference>
<dbReference type="Pfam" id="PF02771">
    <property type="entry name" value="Acyl-CoA_dh_N"/>
    <property type="match status" value="1"/>
</dbReference>
<dbReference type="Pfam" id="PF02770">
    <property type="entry name" value="Acyl-CoA_dh_M"/>
    <property type="match status" value="1"/>
</dbReference>
<keyword evidence="1" id="KW-0285">Flavoprotein</keyword>
<dbReference type="Gene3D" id="1.10.540.10">
    <property type="entry name" value="Acyl-CoA dehydrogenase/oxidase, N-terminal domain"/>
    <property type="match status" value="1"/>
</dbReference>
<dbReference type="EMBL" id="JABEVU030000001">
    <property type="protein sequence ID" value="MDB0580777.1"/>
    <property type="molecule type" value="Genomic_DNA"/>
</dbReference>
<dbReference type="GeneID" id="77845529"/>
<evidence type="ECO:0000259" key="5">
    <source>
        <dbReference type="Pfam" id="PF02771"/>
    </source>
</evidence>
<dbReference type="InterPro" id="IPR006091">
    <property type="entry name" value="Acyl-CoA_Oxase/DH_mid-dom"/>
</dbReference>
<comment type="caution">
    <text evidence="7">The sequence shown here is derived from an EMBL/GenBank/DDBJ whole genome shotgun (WGS) entry which is preliminary data.</text>
</comment>
<sequence length="393" mass="43664">MKTLNELEMNERFQLMEETAKAFSETSQQHDEDVTFPFENFQALKDIGYPQLSIPSEYGGGGITLRELMKHQEIIAKYDGATALSIGWHMGIIMDLGEKKTWDDAKYRKVVQDVIENGALINNLATEPATGSPTRGGRPETTARKEGDGWILNGRKTFATLSPILKYGVISAAIEGSDEVGNFVVDSALKGVRIDETWNSVAMRASGSHDFIMEDVHVQEEDLVSYRTLGKKDPAGWLLHIPACYLGIARAAQDSALEFATTYSPNSIKGTISELPNVQEKLGRIEMLLMESEHFLYSVARQWDESDEEERSRMSSELGAVKTSIVNKAVEAVDLAMRVVGAKSLSADNELQRYYRNIRAGLHNPPMDDMVIIGLAKSSIGRVENTKKQEQQI</sequence>
<feature type="domain" description="Acyl-CoA oxidase/dehydrogenase middle" evidence="4">
    <location>
        <begin position="125"/>
        <end position="216"/>
    </location>
</feature>